<dbReference type="GO" id="GO:0051287">
    <property type="term" value="F:NAD binding"/>
    <property type="evidence" value="ECO:0007669"/>
    <property type="project" value="InterPro"/>
</dbReference>
<feature type="non-terminal residue" evidence="14">
    <location>
        <position position="1"/>
    </location>
</feature>
<dbReference type="FunFam" id="3.30.360.10:FF:000002">
    <property type="entry name" value="Glyceraldehyde-3-phosphate dehydrogenase"/>
    <property type="match status" value="1"/>
</dbReference>
<comment type="subunit">
    <text evidence="11">Tetramer of either four A chains (GAPDH 2) or two A and two B chains (GAPDH 1).</text>
</comment>
<dbReference type="NCBIfam" id="TIGR01534">
    <property type="entry name" value="GAPDH-I"/>
    <property type="match status" value="1"/>
</dbReference>
<evidence type="ECO:0000256" key="6">
    <source>
        <dbReference type="ARBA" id="ARBA00022946"/>
    </source>
</evidence>
<comment type="caution">
    <text evidence="14">The sequence shown here is derived from an EMBL/GenBank/DDBJ whole genome shotgun (WGS) entry which is preliminary data.</text>
</comment>
<dbReference type="InterPro" id="IPR006424">
    <property type="entry name" value="Glyceraldehyde-3-P_DH_1"/>
</dbReference>
<evidence type="ECO:0000313" key="14">
    <source>
        <dbReference type="EMBL" id="KAG6588848.1"/>
    </source>
</evidence>
<evidence type="ECO:0000259" key="13">
    <source>
        <dbReference type="SMART" id="SM00846"/>
    </source>
</evidence>
<evidence type="ECO:0000256" key="2">
    <source>
        <dbReference type="ARBA" id="ARBA00007406"/>
    </source>
</evidence>
<proteinExistence type="inferred from homology"/>
<dbReference type="InterPro" id="IPR019775">
    <property type="entry name" value="WD40_repeat_CS"/>
</dbReference>
<dbReference type="SMART" id="SM00320">
    <property type="entry name" value="WD40"/>
    <property type="match status" value="3"/>
</dbReference>
<keyword evidence="5" id="KW-0677">Repeat</keyword>
<dbReference type="InterPro" id="IPR020831">
    <property type="entry name" value="GlycerAld/Erythrose_P_DH"/>
</dbReference>
<dbReference type="InterPro" id="IPR001680">
    <property type="entry name" value="WD40_rpt"/>
</dbReference>
<dbReference type="FunFam" id="3.40.50.720:FF:000001">
    <property type="entry name" value="Glyceraldehyde-3-phosphate dehydrogenase"/>
    <property type="match status" value="1"/>
</dbReference>
<dbReference type="CDD" id="cd05214">
    <property type="entry name" value="GAPDH_I_N"/>
    <property type="match status" value="1"/>
</dbReference>
<keyword evidence="7" id="KW-0007">Acetylation</keyword>
<dbReference type="PROSITE" id="PS00678">
    <property type="entry name" value="WD_REPEATS_1"/>
    <property type="match status" value="1"/>
</dbReference>
<comment type="similarity">
    <text evidence="2">Belongs to the glyceraldehyde-3-phosphate dehydrogenase family.</text>
</comment>
<evidence type="ECO:0000256" key="7">
    <source>
        <dbReference type="ARBA" id="ARBA00022990"/>
    </source>
</evidence>
<protein>
    <recommendedName>
        <fullName evidence="9">glyceraldehyde-3-phosphate dehydrogenase (NADP(+)) (phosphorylating)</fullName>
        <ecNumber evidence="9">1.2.1.13</ecNumber>
    </recommendedName>
</protein>
<evidence type="ECO:0000256" key="11">
    <source>
        <dbReference type="ARBA" id="ARBA00063826"/>
    </source>
</evidence>
<dbReference type="GO" id="GO:0050661">
    <property type="term" value="F:NADP binding"/>
    <property type="evidence" value="ECO:0007669"/>
    <property type="project" value="InterPro"/>
</dbReference>
<dbReference type="PROSITE" id="PS50082">
    <property type="entry name" value="WD_REPEATS_2"/>
    <property type="match status" value="1"/>
</dbReference>
<name>A0AAV6MX79_9ROSI</name>
<keyword evidence="3" id="KW-0113">Calvin cycle</keyword>
<dbReference type="PANTHER" id="PTHR43148">
    <property type="entry name" value="GLYCERALDEHYDE-3-PHOSPHATE DEHYDROGENASE 2"/>
    <property type="match status" value="1"/>
</dbReference>
<evidence type="ECO:0000256" key="1">
    <source>
        <dbReference type="ARBA" id="ARBA00005215"/>
    </source>
</evidence>
<dbReference type="Pfam" id="PF00044">
    <property type="entry name" value="Gp_dh_N"/>
    <property type="match status" value="1"/>
</dbReference>
<dbReference type="EC" id="1.2.1.13" evidence="9"/>
<dbReference type="GO" id="GO:0047100">
    <property type="term" value="F:glyceraldehyde-3-phosphate dehydrogenase (NADP+) (phosphorylating) activity"/>
    <property type="evidence" value="ECO:0007669"/>
    <property type="project" value="UniProtKB-EC"/>
</dbReference>
<dbReference type="PROSITE" id="PS00071">
    <property type="entry name" value="GAPDH"/>
    <property type="match status" value="1"/>
</dbReference>
<dbReference type="SMART" id="SM00846">
    <property type="entry name" value="Gp_dh_N"/>
    <property type="match status" value="1"/>
</dbReference>
<keyword evidence="8" id="KW-0560">Oxidoreductase</keyword>
<dbReference type="Pfam" id="PF02800">
    <property type="entry name" value="Gp_dh_C"/>
    <property type="match status" value="1"/>
</dbReference>
<feature type="repeat" description="WD" evidence="12">
    <location>
        <begin position="263"/>
        <end position="299"/>
    </location>
</feature>
<dbReference type="EMBL" id="JAGKQH010000011">
    <property type="protein sequence ID" value="KAG6588848.1"/>
    <property type="molecule type" value="Genomic_DNA"/>
</dbReference>
<reference evidence="14 15" key="1">
    <citation type="journal article" date="2021" name="Hortic Res">
        <title>The domestication of Cucurbita argyrosperma as revealed by the genome of its wild relative.</title>
        <authorList>
            <person name="Barrera-Redondo J."/>
            <person name="Sanchez-de la Vega G."/>
            <person name="Aguirre-Liguori J.A."/>
            <person name="Castellanos-Morales G."/>
            <person name="Gutierrez-Guerrero Y.T."/>
            <person name="Aguirre-Dugua X."/>
            <person name="Aguirre-Planter E."/>
            <person name="Tenaillon M.I."/>
            <person name="Lira-Saade R."/>
            <person name="Eguiarte L.E."/>
        </authorList>
    </citation>
    <scope>NUCLEOTIDE SEQUENCE [LARGE SCALE GENOMIC DNA]</scope>
    <source>
        <strain evidence="14">JBR-2021</strain>
    </source>
</reference>
<evidence type="ECO:0000313" key="15">
    <source>
        <dbReference type="Proteomes" id="UP000685013"/>
    </source>
</evidence>
<dbReference type="InterPro" id="IPR020829">
    <property type="entry name" value="GlycerAld_3-P_DH_cat"/>
</dbReference>
<evidence type="ECO:0000256" key="4">
    <source>
        <dbReference type="ARBA" id="ARBA00022574"/>
    </source>
</evidence>
<evidence type="ECO:0000256" key="12">
    <source>
        <dbReference type="PROSITE-ProRule" id="PRU00221"/>
    </source>
</evidence>
<keyword evidence="6" id="KW-0809">Transit peptide</keyword>
<dbReference type="GO" id="GO:0006006">
    <property type="term" value="P:glucose metabolic process"/>
    <property type="evidence" value="ECO:0007669"/>
    <property type="project" value="InterPro"/>
</dbReference>
<keyword evidence="4 12" id="KW-0853">WD repeat</keyword>
<feature type="domain" description="Glyceraldehyde 3-phosphate dehydrogenase NAD(P) binding" evidence="13">
    <location>
        <begin position="525"/>
        <end position="676"/>
    </location>
</feature>
<dbReference type="Proteomes" id="UP000685013">
    <property type="component" value="Chromosome 11"/>
</dbReference>
<keyword evidence="15" id="KW-1185">Reference proteome</keyword>
<gene>
    <name evidence="14" type="primary">GAPA</name>
    <name evidence="14" type="ORF">SDJN03_17413</name>
</gene>
<dbReference type="AlphaFoldDB" id="A0AAV6MX79"/>
<sequence length="859" mass="94082">MGANSEANQDGSDEQQKRSEIYTYEAPWHIYAMNWSVRRDKKYRLAIASLLEQYPNRVEIVQLDDSSGEIRSDPNLSFEHPYPPTKTIFIPDKECQRPDLLATSSDFLRVWRISDDPSSVELKSLLNGNKNSEFCGPLTSFDWNDAEPKRIGTSSIDTTCTIWDIERETVDTQLIAHDKEVYDIAWGGVGVFASVSADGSVRVFDLRDKEHSTIIYESSEPDTPLVRLGWNKQDPRYMATIIMDSAKVVVLDIRFPTLPVVELQRHQASANAIAWAPHSSCHICTAGDDSQALIWDLSSMGQPVEGGLDPILAYTAGAEIEQLQWSSSQPDWVAIAFSTKLQILRVCKVLSSPYFPQVRDEKEGLFLSASSLESLRYQPISYRHQRTLNPSTQSSSIGIVCFSRSFSFLPVLRLKVESEQTVDRLYFPSLYCFNLLLSPPPAAAAAAAAAAFLRSTMATATLSVAKPSLQANLKGFGEFSGLRNSSTCLPFARRTSDDFLSVIAFQTSAVGSSGGYKKGIVEAKLKVAINGFGRIGRNFLRCWHGRKDSLLDVVAINDSGGVKQASHLLKYDSTLGIFEADVKPAGDEAISVDGKIIQVVSNRNPLNLPWKDLGIDLVIEGTGVFVDREGAGKHIEAGAKKVLITAPGKGDIPTYVVGVNADAYSHDEPIISNASCTTNCLAPFVKVLDQKFGIIKGTMTTTHSYTGDQRLLDASHRDLRRARAAALNIVPTSTGAAKAVALVLPSLKGKLNGIALRVPTPNVSVVDLVVQVSKKTFAEEVNAAFRESAEKELNGILSVCDEPLVSVDFRCSDVSSTVDSSLTMVMGDDLVKVIAWYDNEWGYSQRVVDLADIVANNWK</sequence>
<accession>A0AAV6MX79</accession>
<comment type="catalytic activity">
    <reaction evidence="10">
        <text>D-glyceraldehyde 3-phosphate + phosphate + NADP(+) = (2R)-3-phospho-glyceroyl phosphate + NADPH + H(+)</text>
        <dbReference type="Rhea" id="RHEA:10296"/>
        <dbReference type="ChEBI" id="CHEBI:15378"/>
        <dbReference type="ChEBI" id="CHEBI:43474"/>
        <dbReference type="ChEBI" id="CHEBI:57604"/>
        <dbReference type="ChEBI" id="CHEBI:57783"/>
        <dbReference type="ChEBI" id="CHEBI:58349"/>
        <dbReference type="ChEBI" id="CHEBI:59776"/>
        <dbReference type="EC" id="1.2.1.13"/>
    </reaction>
</comment>
<dbReference type="FunFam" id="2.130.10.10:FF:000234">
    <property type="entry name" value="WD repeat-containing protein LWD1"/>
    <property type="match status" value="1"/>
</dbReference>
<dbReference type="InterPro" id="IPR020830">
    <property type="entry name" value="GlycerAld_3-P_DH_AS"/>
</dbReference>
<dbReference type="InterPro" id="IPR020828">
    <property type="entry name" value="GlycerAld_3-P_DH_NAD(P)-bd"/>
</dbReference>
<dbReference type="CDD" id="cd18126">
    <property type="entry name" value="GAPDH_I_C"/>
    <property type="match status" value="1"/>
</dbReference>
<comment type="pathway">
    <text evidence="1">Carbohydrate biosynthesis; Calvin cycle.</text>
</comment>
<evidence type="ECO:0000256" key="10">
    <source>
        <dbReference type="ARBA" id="ARBA00052787"/>
    </source>
</evidence>
<evidence type="ECO:0000256" key="3">
    <source>
        <dbReference type="ARBA" id="ARBA00022567"/>
    </source>
</evidence>
<organism evidence="14 15">
    <name type="scientific">Cucurbita argyrosperma subsp. sororia</name>
    <dbReference type="NCBI Taxonomy" id="37648"/>
    <lineage>
        <taxon>Eukaryota</taxon>
        <taxon>Viridiplantae</taxon>
        <taxon>Streptophyta</taxon>
        <taxon>Embryophyta</taxon>
        <taxon>Tracheophyta</taxon>
        <taxon>Spermatophyta</taxon>
        <taxon>Magnoliopsida</taxon>
        <taxon>eudicotyledons</taxon>
        <taxon>Gunneridae</taxon>
        <taxon>Pentapetalae</taxon>
        <taxon>rosids</taxon>
        <taxon>fabids</taxon>
        <taxon>Cucurbitales</taxon>
        <taxon>Cucurbitaceae</taxon>
        <taxon>Cucurbiteae</taxon>
        <taxon>Cucurbita</taxon>
    </lineage>
</organism>
<evidence type="ECO:0000256" key="5">
    <source>
        <dbReference type="ARBA" id="ARBA00022737"/>
    </source>
</evidence>
<dbReference type="Pfam" id="PF00400">
    <property type="entry name" value="WD40"/>
    <property type="match status" value="2"/>
</dbReference>
<dbReference type="GO" id="GO:0019253">
    <property type="term" value="P:reductive pentose-phosphate cycle"/>
    <property type="evidence" value="ECO:0007669"/>
    <property type="project" value="UniProtKB-KW"/>
</dbReference>
<evidence type="ECO:0000256" key="8">
    <source>
        <dbReference type="ARBA" id="ARBA00023002"/>
    </source>
</evidence>
<evidence type="ECO:0000256" key="9">
    <source>
        <dbReference type="ARBA" id="ARBA00039137"/>
    </source>
</evidence>